<evidence type="ECO:0000256" key="1">
    <source>
        <dbReference type="ARBA" id="ARBA00000185"/>
    </source>
</evidence>
<gene>
    <name evidence="9" type="ORF">A7A08_00646</name>
</gene>
<comment type="caution">
    <text evidence="9">The sequence shown here is derived from an EMBL/GenBank/DDBJ whole genome shotgun (WGS) entry which is preliminary data.</text>
</comment>
<dbReference type="PRINTS" id="PR00418">
    <property type="entry name" value="TPI2FAMILY"/>
</dbReference>
<dbReference type="SUPFAM" id="SSF55874">
    <property type="entry name" value="ATPase domain of HSP90 chaperone/DNA topoisomerase II/histidine kinase"/>
    <property type="match status" value="1"/>
</dbReference>
<evidence type="ECO:0000313" key="10">
    <source>
        <dbReference type="Proteomes" id="UP000095087"/>
    </source>
</evidence>
<dbReference type="EMBL" id="MASI01000001">
    <property type="protein sequence ID" value="ODA68812.1"/>
    <property type="molecule type" value="Genomic_DNA"/>
</dbReference>
<evidence type="ECO:0000259" key="8">
    <source>
        <dbReference type="SMART" id="SM00387"/>
    </source>
</evidence>
<dbReference type="InterPro" id="IPR014721">
    <property type="entry name" value="Ribsml_uS5_D2-typ_fold_subgr"/>
</dbReference>
<evidence type="ECO:0000313" key="9">
    <source>
        <dbReference type="EMBL" id="ODA68812.1"/>
    </source>
</evidence>
<keyword evidence="4" id="KW-0799">Topoisomerase</keyword>
<dbReference type="InterPro" id="IPR001241">
    <property type="entry name" value="Topo_IIA"/>
</dbReference>
<dbReference type="Gene3D" id="3.30.230.10">
    <property type="match status" value="1"/>
</dbReference>
<dbReference type="Proteomes" id="UP000095087">
    <property type="component" value="Unassembled WGS sequence"/>
</dbReference>
<feature type="domain" description="Histidine kinase/HSP90-like ATPase" evidence="8">
    <location>
        <begin position="76"/>
        <end position="222"/>
    </location>
</feature>
<dbReference type="GO" id="GO:0006265">
    <property type="term" value="P:DNA topological change"/>
    <property type="evidence" value="ECO:0007669"/>
    <property type="project" value="InterPro"/>
</dbReference>
<dbReference type="GO" id="GO:0003918">
    <property type="term" value="F:DNA topoisomerase type II (double strand cut, ATP-hydrolyzing) activity"/>
    <property type="evidence" value="ECO:0007669"/>
    <property type="project" value="UniProtKB-EC"/>
</dbReference>
<reference evidence="9 10" key="1">
    <citation type="submission" date="2016-07" db="EMBL/GenBank/DDBJ databases">
        <title>Draft genome sequence of Methyloligella halotolerans C2T (VKM B-2706T=CCUG 61687T=DSM 25045T), a halotolerant polyhydroxybutyrate accumulating methylotroph.</title>
        <authorList>
            <person name="Vasilenko O.V."/>
            <person name="Doronina N.V."/>
            <person name="Poroshina M.N."/>
            <person name="Tarlachkov S.V."/>
            <person name="Trotsenko Y.A."/>
        </authorList>
    </citation>
    <scope>NUCLEOTIDE SEQUENCE [LARGE SCALE GENOMIC DNA]</scope>
    <source>
        <strain evidence="9 10">VKM B-2706</strain>
    </source>
</reference>
<comment type="cofactor">
    <cofactor evidence="2">
        <name>Mg(2+)</name>
        <dbReference type="ChEBI" id="CHEBI:18420"/>
    </cofactor>
</comment>
<feature type="region of interest" description="Disordered" evidence="7">
    <location>
        <begin position="382"/>
        <end position="415"/>
    </location>
</feature>
<dbReference type="Pfam" id="PF00204">
    <property type="entry name" value="DNA_gyraseB"/>
    <property type="match status" value="1"/>
</dbReference>
<evidence type="ECO:0000256" key="6">
    <source>
        <dbReference type="ARBA" id="ARBA00023235"/>
    </source>
</evidence>
<evidence type="ECO:0000256" key="4">
    <source>
        <dbReference type="ARBA" id="ARBA00023029"/>
    </source>
</evidence>
<accession>A0A1E2S326</accession>
<dbReference type="SMART" id="SM00433">
    <property type="entry name" value="TOP2c"/>
    <property type="match status" value="1"/>
</dbReference>
<dbReference type="AlphaFoldDB" id="A0A1E2S326"/>
<dbReference type="InterPro" id="IPR003594">
    <property type="entry name" value="HATPase_dom"/>
</dbReference>
<comment type="catalytic activity">
    <reaction evidence="1">
        <text>ATP-dependent breakage, passage and rejoining of double-stranded DNA.</text>
        <dbReference type="EC" id="5.6.2.2"/>
    </reaction>
</comment>
<dbReference type="STRING" id="1177755.A7A08_00646"/>
<dbReference type="GO" id="GO:0005524">
    <property type="term" value="F:ATP binding"/>
    <property type="evidence" value="ECO:0007669"/>
    <property type="project" value="InterPro"/>
</dbReference>
<evidence type="ECO:0000256" key="5">
    <source>
        <dbReference type="ARBA" id="ARBA00023125"/>
    </source>
</evidence>
<dbReference type="SUPFAM" id="SSF54211">
    <property type="entry name" value="Ribosomal protein S5 domain 2-like"/>
    <property type="match status" value="1"/>
</dbReference>
<evidence type="ECO:0000256" key="7">
    <source>
        <dbReference type="SAM" id="MobiDB-lite"/>
    </source>
</evidence>
<dbReference type="Gene3D" id="3.30.565.10">
    <property type="entry name" value="Histidine kinase-like ATPase, C-terminal domain"/>
    <property type="match status" value="1"/>
</dbReference>
<dbReference type="EC" id="5.6.2.2" evidence="3"/>
<name>A0A1E2S326_9HYPH</name>
<dbReference type="InterPro" id="IPR036890">
    <property type="entry name" value="HATPase_C_sf"/>
</dbReference>
<dbReference type="Pfam" id="PF02518">
    <property type="entry name" value="HATPase_c"/>
    <property type="match status" value="1"/>
</dbReference>
<keyword evidence="6 9" id="KW-0413">Isomerase</keyword>
<protein>
    <recommendedName>
        <fullName evidence="3">DNA topoisomerase (ATP-hydrolyzing)</fullName>
        <ecNumber evidence="3">5.6.2.2</ecNumber>
    </recommendedName>
</protein>
<dbReference type="SMART" id="SM00387">
    <property type="entry name" value="HATPase_c"/>
    <property type="match status" value="1"/>
</dbReference>
<dbReference type="PANTHER" id="PTHR45866:SF4">
    <property type="entry name" value="DNA TOPOISOMERASE 4 SUBUNIT B"/>
    <property type="match status" value="1"/>
</dbReference>
<evidence type="ECO:0000256" key="2">
    <source>
        <dbReference type="ARBA" id="ARBA00001946"/>
    </source>
</evidence>
<dbReference type="FunFam" id="3.30.565.10:FF:000002">
    <property type="entry name" value="DNA gyrase subunit B"/>
    <property type="match status" value="1"/>
</dbReference>
<evidence type="ECO:0000256" key="3">
    <source>
        <dbReference type="ARBA" id="ARBA00012895"/>
    </source>
</evidence>
<sequence>MASSRDLFAKLDDSDDAPEADAPSPAKPKAKAKPVKAAEKTSRGTSAEDAYSAADIEVLEGLEPVRRRPGMYIGGTDEGALHHLFAEVLDNSMDEAVAGHANKIEVELTADGFLSVTDNGRGIPVDAHPKFKNKSALEVILTTLHAGGKFNAKTYETSGGLHGVGISVVNALSETLEVEVARNQKLYRQDYSRGLPQGPLAQVGEIKNRRGTKVRFKPDEQIFGKNAHFKPSRLFRMARSKAYLFGGVKIEWACDPSLLEGDSNTPEKETFHFPGGLKDFLESRIEGEERVTNELFTGRVEKVKGHGTVEWAIGWIAGSDGFLQSYCNTVPTPEGGTHETGLRAALLKGLRAFGEMAGHKKMAQITADDILGSAGACSRFSSASRSSRARPRRSCPARRRPASWRGRCAMPSTTG</sequence>
<feature type="region of interest" description="Disordered" evidence="7">
    <location>
        <begin position="1"/>
        <end position="49"/>
    </location>
</feature>
<dbReference type="PATRIC" id="fig|1177755.3.peg.645"/>
<dbReference type="GO" id="GO:0003677">
    <property type="term" value="F:DNA binding"/>
    <property type="evidence" value="ECO:0007669"/>
    <property type="project" value="UniProtKB-KW"/>
</dbReference>
<dbReference type="InterPro" id="IPR013506">
    <property type="entry name" value="Topo_IIA_bsu_dom2"/>
</dbReference>
<organism evidence="9 10">
    <name type="scientific">Methyloligella halotolerans</name>
    <dbReference type="NCBI Taxonomy" id="1177755"/>
    <lineage>
        <taxon>Bacteria</taxon>
        <taxon>Pseudomonadati</taxon>
        <taxon>Pseudomonadota</taxon>
        <taxon>Alphaproteobacteria</taxon>
        <taxon>Hyphomicrobiales</taxon>
        <taxon>Hyphomicrobiaceae</taxon>
        <taxon>Methyloligella</taxon>
    </lineage>
</organism>
<keyword evidence="10" id="KW-1185">Reference proteome</keyword>
<dbReference type="CDD" id="cd16928">
    <property type="entry name" value="HATPase_GyrB-like"/>
    <property type="match status" value="1"/>
</dbReference>
<dbReference type="InterPro" id="IPR020568">
    <property type="entry name" value="Ribosomal_Su5_D2-typ_SF"/>
</dbReference>
<feature type="compositionally biased region" description="Basic residues" evidence="7">
    <location>
        <begin position="387"/>
        <end position="402"/>
    </location>
</feature>
<proteinExistence type="predicted"/>
<dbReference type="PANTHER" id="PTHR45866">
    <property type="entry name" value="DNA GYRASE/TOPOISOMERASE SUBUNIT B"/>
    <property type="match status" value="1"/>
</dbReference>
<keyword evidence="5" id="KW-0238">DNA-binding</keyword>